<dbReference type="PANTHER" id="PTHR43798:SF14">
    <property type="entry name" value="SERINE HYDROLASE-LIKE PROTEIN DDB_G0286239"/>
    <property type="match status" value="1"/>
</dbReference>
<evidence type="ECO:0000313" key="4">
    <source>
        <dbReference type="EMBL" id="GBL90253.1"/>
    </source>
</evidence>
<organism evidence="4 5">
    <name type="scientific">Araneus ventricosus</name>
    <name type="common">Orbweaver spider</name>
    <name type="synonym">Epeira ventricosa</name>
    <dbReference type="NCBI Taxonomy" id="182803"/>
    <lineage>
        <taxon>Eukaryota</taxon>
        <taxon>Metazoa</taxon>
        <taxon>Ecdysozoa</taxon>
        <taxon>Arthropoda</taxon>
        <taxon>Chelicerata</taxon>
        <taxon>Arachnida</taxon>
        <taxon>Araneae</taxon>
        <taxon>Araneomorphae</taxon>
        <taxon>Entelegynae</taxon>
        <taxon>Araneoidea</taxon>
        <taxon>Araneidae</taxon>
        <taxon>Araneus</taxon>
    </lineage>
</organism>
<dbReference type="Proteomes" id="UP000499080">
    <property type="component" value="Unassembled WGS sequence"/>
</dbReference>
<dbReference type="InterPro" id="IPR029058">
    <property type="entry name" value="AB_hydrolase_fold"/>
</dbReference>
<dbReference type="SUPFAM" id="SSF53474">
    <property type="entry name" value="alpha/beta-Hydrolases"/>
    <property type="match status" value="1"/>
</dbReference>
<accession>A0A4Y2BE38</accession>
<comment type="caution">
    <text evidence="4">The sequence shown here is derived from an EMBL/GenBank/DDBJ whole genome shotgun (WGS) entry which is preliminary data.</text>
</comment>
<dbReference type="AlphaFoldDB" id="A0A4Y2BE38"/>
<proteinExistence type="inferred from homology"/>
<dbReference type="OrthoDB" id="190201at2759"/>
<dbReference type="GO" id="GO:0016020">
    <property type="term" value="C:membrane"/>
    <property type="evidence" value="ECO:0007669"/>
    <property type="project" value="TreeGrafter"/>
</dbReference>
<dbReference type="PANTHER" id="PTHR43798">
    <property type="entry name" value="MONOACYLGLYCEROL LIPASE"/>
    <property type="match status" value="1"/>
</dbReference>
<keyword evidence="5" id="KW-1185">Reference proteome</keyword>
<comment type="similarity">
    <text evidence="1">Belongs to the AB hydrolase superfamily.</text>
</comment>
<feature type="domain" description="AB hydrolase-1" evidence="3">
    <location>
        <begin position="82"/>
        <end position="182"/>
    </location>
</feature>
<evidence type="ECO:0000313" key="5">
    <source>
        <dbReference type="Proteomes" id="UP000499080"/>
    </source>
</evidence>
<sequence length="360" mass="40882">MKSENFIHPLQDKSSLNRVPSYQAIEGLALKLMLVHNQYSASLRTFPHPSSTMPNWSNQREIRIPTSYGSIAAKAWGDEHNKPVLALHGWQDNAGTFDRLIPLLCQDLYIVAVDLPGQGLSSHFQEGSTYLYINILLEIKRVVDYLKWEAFSIIGHSLGGAYALLYSCTYPECIINVILLDFVKPFSYSAEELRYAMRQNMEELLKVEGKSLKQAPVYSYIEARERLIQGFQNQITLESADVLMKRASKSSKCGKGVVFSRDIRTQAKISSGFTHDGLKAFLRNMRCNLLIILGKDTPELYGLREGIDDFLNLYKETCKNFQLVEIDGNHYVHLNNPERVAPLVDNFFHQNLSSLLPSLI</sequence>
<reference evidence="4 5" key="1">
    <citation type="journal article" date="2019" name="Sci. Rep.">
        <title>Orb-weaving spider Araneus ventricosus genome elucidates the spidroin gene catalogue.</title>
        <authorList>
            <person name="Kono N."/>
            <person name="Nakamura H."/>
            <person name="Ohtoshi R."/>
            <person name="Moran D.A.P."/>
            <person name="Shinohara A."/>
            <person name="Yoshida Y."/>
            <person name="Fujiwara M."/>
            <person name="Mori M."/>
            <person name="Tomita M."/>
            <person name="Arakawa K."/>
        </authorList>
    </citation>
    <scope>NUCLEOTIDE SEQUENCE [LARGE SCALE GENOMIC DNA]</scope>
</reference>
<dbReference type="Pfam" id="PF00561">
    <property type="entry name" value="Abhydrolase_1"/>
    <property type="match status" value="1"/>
</dbReference>
<evidence type="ECO:0000256" key="2">
    <source>
        <dbReference type="ARBA" id="ARBA00022801"/>
    </source>
</evidence>
<dbReference type="InterPro" id="IPR000073">
    <property type="entry name" value="AB_hydrolase_1"/>
</dbReference>
<protein>
    <submittedName>
        <fullName evidence="4">Serine hydrolase-like protein</fullName>
    </submittedName>
</protein>
<keyword evidence="2 4" id="KW-0378">Hydrolase</keyword>
<evidence type="ECO:0000256" key="1">
    <source>
        <dbReference type="ARBA" id="ARBA00008645"/>
    </source>
</evidence>
<gene>
    <name evidence="4" type="primary">serhl_1</name>
    <name evidence="4" type="ORF">AVEN_130362_1</name>
</gene>
<dbReference type="Gene3D" id="3.40.50.1820">
    <property type="entry name" value="alpha/beta hydrolase"/>
    <property type="match status" value="1"/>
</dbReference>
<dbReference type="EMBL" id="BGPR01000070">
    <property type="protein sequence ID" value="GBL90253.1"/>
    <property type="molecule type" value="Genomic_DNA"/>
</dbReference>
<dbReference type="GO" id="GO:0016787">
    <property type="term" value="F:hydrolase activity"/>
    <property type="evidence" value="ECO:0007669"/>
    <property type="project" value="UniProtKB-KW"/>
</dbReference>
<evidence type="ECO:0000259" key="3">
    <source>
        <dbReference type="Pfam" id="PF00561"/>
    </source>
</evidence>
<dbReference type="InterPro" id="IPR050266">
    <property type="entry name" value="AB_hydrolase_sf"/>
</dbReference>
<dbReference type="PRINTS" id="PR00111">
    <property type="entry name" value="ABHYDROLASE"/>
</dbReference>
<name>A0A4Y2BE38_ARAVE</name>